<reference evidence="1" key="1">
    <citation type="journal article" date="2015" name="Nature">
        <title>Complex archaea that bridge the gap between prokaryotes and eukaryotes.</title>
        <authorList>
            <person name="Spang A."/>
            <person name="Saw J.H."/>
            <person name="Jorgensen S.L."/>
            <person name="Zaremba-Niedzwiedzka K."/>
            <person name="Martijn J."/>
            <person name="Lind A.E."/>
            <person name="van Eijk R."/>
            <person name="Schleper C."/>
            <person name="Guy L."/>
            <person name="Ettema T.J."/>
        </authorList>
    </citation>
    <scope>NUCLEOTIDE SEQUENCE</scope>
</reference>
<feature type="non-terminal residue" evidence="1">
    <location>
        <position position="1"/>
    </location>
</feature>
<evidence type="ECO:0000313" key="1">
    <source>
        <dbReference type="EMBL" id="KKM04822.1"/>
    </source>
</evidence>
<dbReference type="Pfam" id="PF03237">
    <property type="entry name" value="Terminase_6N"/>
    <property type="match status" value="1"/>
</dbReference>
<dbReference type="Gene3D" id="3.30.420.240">
    <property type="match status" value="1"/>
</dbReference>
<accession>A0A0F9HNL5</accession>
<dbReference type="InterPro" id="IPR027417">
    <property type="entry name" value="P-loop_NTPase"/>
</dbReference>
<dbReference type="Gene3D" id="3.40.50.300">
    <property type="entry name" value="P-loop containing nucleotide triphosphate hydrolases"/>
    <property type="match status" value="1"/>
</dbReference>
<dbReference type="AlphaFoldDB" id="A0A0F9HNL5"/>
<protein>
    <submittedName>
        <fullName evidence="1">Uncharacterized protein</fullName>
    </submittedName>
</protein>
<sequence>NYVKLFTSVTQPQANELLRIGLNVINLMDEKFRPKLRARARNIIEFEHNGSRLMALPTSAPAVRSFNGDVFLDELAHVPNDTELLEAILSVTVREGYRVSMGSTPYGQRGEFHEIFKRAGWDTTREWHDKRLAKEFFRSYAKLQVENETNWSTHLMTWWMCPDLHWARIKERAKTKDAMRQEYGLVFLDETTAVLPYQVLLDHVDPELEQFLPIKPYAKPAGVRRIGGLDPAERGNQTAFVVFDFINNVYYKKYRRTWVNTPHTIYSPEVARLTALWGLDKLHVDETGMGIPIMSTLKTLIPMPILNPISFNNTIKGIMVYNMMARYEAGYDPLTNKGNWHEFEIITDHDVEYMDQLHQLRKEKNKQGKDIYTGKIEGKNDDIIWATALALSESIDFQYTQPEYERVTSDTSRGNQYGNKRQY</sequence>
<gene>
    <name evidence="1" type="ORF">LCGC14_1760370</name>
</gene>
<dbReference type="EMBL" id="LAZR01016369">
    <property type="protein sequence ID" value="KKM04822.1"/>
    <property type="molecule type" value="Genomic_DNA"/>
</dbReference>
<comment type="caution">
    <text evidence="1">The sequence shown here is derived from an EMBL/GenBank/DDBJ whole genome shotgun (WGS) entry which is preliminary data.</text>
</comment>
<name>A0A0F9HNL5_9ZZZZ</name>
<proteinExistence type="predicted"/>
<organism evidence="1">
    <name type="scientific">marine sediment metagenome</name>
    <dbReference type="NCBI Taxonomy" id="412755"/>
    <lineage>
        <taxon>unclassified sequences</taxon>
        <taxon>metagenomes</taxon>
        <taxon>ecological metagenomes</taxon>
    </lineage>
</organism>